<sequence length="335" mass="38247">MSRKMPSVEVNNYTSIFTSPIFKDQNGEWYRDVGYEDSLDIIRDNFHGVRKSFVAIGYYLKHIKENELYKEGNYQNIWECAKEEFGLSQPAASNYMQMNDAFSVNGDTPLLDEKYAGFNKSQLQEMLALPDEIKEEIKPEQTVVEIRKIAREEKKVKEPSEAEIQKFYDIHAKNYDDNRSNLKELLIQYLGKGHSGGNSGGLNYQCSPRGVKIGRAEEITWAHLIKLINLYISLKVKSQPEPENIVEPDSNVDQQLPGQMSVQDYPEILPDSSPVKMVADSTQRMDDCECIYCHHVFDGREACNGNMDNSVVECPKCGKEMGVSLSIEYLCYSIN</sequence>
<gene>
    <name evidence="1" type="ORF">V6984_12375</name>
</gene>
<dbReference type="RefSeq" id="WP_342755943.1">
    <property type="nucleotide sequence ID" value="NZ_CP146256.1"/>
</dbReference>
<organism evidence="1 2">
    <name type="scientific">Kineothrix sedimenti</name>
    <dbReference type="NCBI Taxonomy" id="3123317"/>
    <lineage>
        <taxon>Bacteria</taxon>
        <taxon>Bacillati</taxon>
        <taxon>Bacillota</taxon>
        <taxon>Clostridia</taxon>
        <taxon>Lachnospirales</taxon>
        <taxon>Lachnospiraceae</taxon>
        <taxon>Kineothrix</taxon>
    </lineage>
</organism>
<dbReference type="EMBL" id="CP146256">
    <property type="protein sequence ID" value="XAH72325.1"/>
    <property type="molecule type" value="Genomic_DNA"/>
</dbReference>
<dbReference type="Proteomes" id="UP001451571">
    <property type="component" value="Chromosome"/>
</dbReference>
<evidence type="ECO:0000313" key="1">
    <source>
        <dbReference type="EMBL" id="XAH72325.1"/>
    </source>
</evidence>
<keyword evidence="2" id="KW-1185">Reference proteome</keyword>
<accession>A0ABZ3ER93</accession>
<name>A0ABZ3ER93_9FIRM</name>
<reference evidence="1 2" key="1">
    <citation type="submission" date="2024-02" db="EMBL/GenBank/DDBJ databases">
        <title>Bacterial strain from lacustrine sediment.</title>
        <authorList>
            <person name="Petit C."/>
            <person name="Fadhlaoui K."/>
        </authorList>
    </citation>
    <scope>NUCLEOTIDE SEQUENCE [LARGE SCALE GENOMIC DNA]</scope>
    <source>
        <strain evidence="1 2">IPX-CK</strain>
    </source>
</reference>
<evidence type="ECO:0000313" key="2">
    <source>
        <dbReference type="Proteomes" id="UP001451571"/>
    </source>
</evidence>
<proteinExistence type="predicted"/>
<protein>
    <submittedName>
        <fullName evidence="1">Uncharacterized protein</fullName>
    </submittedName>
</protein>